<dbReference type="InterPro" id="IPR015797">
    <property type="entry name" value="NUDIX_hydrolase-like_dom_sf"/>
</dbReference>
<evidence type="ECO:0000256" key="10">
    <source>
        <dbReference type="RuleBase" id="RU003476"/>
    </source>
</evidence>
<evidence type="ECO:0000256" key="2">
    <source>
        <dbReference type="ARBA" id="ARBA00001947"/>
    </source>
</evidence>
<dbReference type="Proteomes" id="UP001165641">
    <property type="component" value="Unassembled WGS sequence"/>
</dbReference>
<dbReference type="Pfam" id="PF09296">
    <property type="entry name" value="NUDIX-like"/>
    <property type="match status" value="1"/>
</dbReference>
<dbReference type="InterPro" id="IPR020084">
    <property type="entry name" value="NUDIX_hydrolase_CS"/>
</dbReference>
<dbReference type="RefSeq" id="WP_271887545.1">
    <property type="nucleotide sequence ID" value="NZ_JAQBIE010000002.1"/>
</dbReference>
<comment type="similarity">
    <text evidence="3">Belongs to the Nudix hydrolase family. NudC subfamily.</text>
</comment>
<dbReference type="InterPro" id="IPR000086">
    <property type="entry name" value="NUDIX_hydrolase_dom"/>
</dbReference>
<evidence type="ECO:0000256" key="1">
    <source>
        <dbReference type="ARBA" id="ARBA00001946"/>
    </source>
</evidence>
<evidence type="ECO:0000256" key="7">
    <source>
        <dbReference type="ARBA" id="ARBA00022842"/>
    </source>
</evidence>
<dbReference type="PANTHER" id="PTHR42904">
    <property type="entry name" value="NUDIX HYDROLASE, NUDC SUBFAMILY"/>
    <property type="match status" value="1"/>
</dbReference>
<keyword evidence="13" id="KW-1185">Reference proteome</keyword>
<dbReference type="PANTHER" id="PTHR42904:SF6">
    <property type="entry name" value="NAD-CAPPED RNA HYDROLASE NUDT12"/>
    <property type="match status" value="1"/>
</dbReference>
<feature type="domain" description="Nudix hydrolase" evidence="11">
    <location>
        <begin position="179"/>
        <end position="302"/>
    </location>
</feature>
<keyword evidence="7" id="KW-0460">Magnesium</keyword>
<sequence length="331" mass="36160">MIPETDVTFAGSFLDRADRLRSNPTEIAARLADPSSLVSPFWRGKPLFDRTADGPRLAWLSSRDRLIADCPESPIFMGLDGDGLAHFAADVSYIAPADQEPAAFIDERTLDLSDTRAFVELRSIMGEIDHRDAGIAAAAKGIFEWRATHEFCANCGHRNQVSHAGWRFDCPNCGRQHFPRTDPVVIMLVLDGDRVLLGRQSVWPEKMYSLLAGFMEPGETVEEAVRRETQEEAGVVVGDVRYVTSQPWPFPASLMIGCVGCAQTTKITLDTHELEDAIWVSKAEVAEALAGRHDRISPARKGAVAQVMLQAWVDGTVAGFGPVPTQAVASA</sequence>
<keyword evidence="6 10" id="KW-0378">Hydrolase</keyword>
<comment type="cofactor">
    <cofactor evidence="1">
        <name>Mg(2+)</name>
        <dbReference type="ChEBI" id="CHEBI:18420"/>
    </cofactor>
</comment>
<evidence type="ECO:0000256" key="8">
    <source>
        <dbReference type="ARBA" id="ARBA00023027"/>
    </source>
</evidence>
<dbReference type="Pfam" id="PF09297">
    <property type="entry name" value="Zn_ribbon_NUD"/>
    <property type="match status" value="1"/>
</dbReference>
<organism evidence="12 13">
    <name type="scientific">Paracoccus onchidii</name>
    <dbReference type="NCBI Taxonomy" id="3017813"/>
    <lineage>
        <taxon>Bacteria</taxon>
        <taxon>Pseudomonadati</taxon>
        <taxon>Pseudomonadota</taxon>
        <taxon>Alphaproteobacteria</taxon>
        <taxon>Rhodobacterales</taxon>
        <taxon>Paracoccaceae</taxon>
        <taxon>Paracoccus</taxon>
    </lineage>
</organism>
<dbReference type="PRINTS" id="PR00502">
    <property type="entry name" value="NUDIXFAMILY"/>
</dbReference>
<keyword evidence="5" id="KW-0479">Metal-binding</keyword>
<dbReference type="GO" id="GO:0016787">
    <property type="term" value="F:hydrolase activity"/>
    <property type="evidence" value="ECO:0007669"/>
    <property type="project" value="UniProtKB-KW"/>
</dbReference>
<proteinExistence type="inferred from homology"/>
<dbReference type="InterPro" id="IPR049734">
    <property type="entry name" value="NudC-like_C"/>
</dbReference>
<comment type="catalytic activity">
    <reaction evidence="9">
        <text>a 5'-end NAD(+)-phospho-ribonucleoside in mRNA + H2O = a 5'-end phospho-adenosine-phospho-ribonucleoside in mRNA + beta-nicotinamide D-ribonucleotide + 2 H(+)</text>
        <dbReference type="Rhea" id="RHEA:60876"/>
        <dbReference type="Rhea" id="RHEA-COMP:15698"/>
        <dbReference type="Rhea" id="RHEA-COMP:15719"/>
        <dbReference type="ChEBI" id="CHEBI:14649"/>
        <dbReference type="ChEBI" id="CHEBI:15377"/>
        <dbReference type="ChEBI" id="CHEBI:15378"/>
        <dbReference type="ChEBI" id="CHEBI:144029"/>
        <dbReference type="ChEBI" id="CHEBI:144051"/>
    </reaction>
    <physiologicalReaction direction="left-to-right" evidence="9">
        <dbReference type="Rhea" id="RHEA:60877"/>
    </physiologicalReaction>
</comment>
<reference evidence="12" key="1">
    <citation type="submission" date="2022-12" db="EMBL/GenBank/DDBJ databases">
        <title>Paracoccus onchidii sp. nov., isolated from a marine invertebrate from the South China Sea.</title>
        <authorList>
            <person name="Xu S."/>
            <person name="Liu Z."/>
            <person name="Xu Y."/>
        </authorList>
    </citation>
    <scope>NUCLEOTIDE SEQUENCE</scope>
    <source>
        <strain evidence="12">Z330</strain>
    </source>
</reference>
<dbReference type="PROSITE" id="PS00893">
    <property type="entry name" value="NUDIX_BOX"/>
    <property type="match status" value="1"/>
</dbReference>
<dbReference type="PROSITE" id="PS51462">
    <property type="entry name" value="NUDIX"/>
    <property type="match status" value="1"/>
</dbReference>
<dbReference type="Gene3D" id="3.90.79.10">
    <property type="entry name" value="Nucleoside Triphosphate Pyrophosphohydrolase"/>
    <property type="match status" value="1"/>
</dbReference>
<accession>A0ABT4ZAM9</accession>
<dbReference type="NCBIfam" id="NF001299">
    <property type="entry name" value="PRK00241.1"/>
    <property type="match status" value="1"/>
</dbReference>
<keyword evidence="8" id="KW-0520">NAD</keyword>
<name>A0ABT4ZAM9_9RHOB</name>
<dbReference type="InterPro" id="IPR015376">
    <property type="entry name" value="Znr_NADH_PPase"/>
</dbReference>
<dbReference type="InterPro" id="IPR015375">
    <property type="entry name" value="NADH_PPase-like_N"/>
</dbReference>
<evidence type="ECO:0000313" key="13">
    <source>
        <dbReference type="Proteomes" id="UP001165641"/>
    </source>
</evidence>
<dbReference type="EC" id="3.6.1.22" evidence="4"/>
<evidence type="ECO:0000256" key="6">
    <source>
        <dbReference type="ARBA" id="ARBA00022801"/>
    </source>
</evidence>
<dbReference type="Gene3D" id="3.90.79.20">
    <property type="match status" value="1"/>
</dbReference>
<protein>
    <recommendedName>
        <fullName evidence="4">NAD(+) diphosphatase</fullName>
        <ecNumber evidence="4">3.6.1.22</ecNumber>
    </recommendedName>
</protein>
<dbReference type="InterPro" id="IPR050241">
    <property type="entry name" value="NAD-cap_RNA_hydrolase_NudC"/>
</dbReference>
<gene>
    <name evidence="12" type="primary">nudC</name>
    <name evidence="12" type="ORF">PAF17_02705</name>
</gene>
<evidence type="ECO:0000313" key="12">
    <source>
        <dbReference type="EMBL" id="MDB6176411.1"/>
    </source>
</evidence>
<dbReference type="InterPro" id="IPR020476">
    <property type="entry name" value="Nudix_hydrolase"/>
</dbReference>
<evidence type="ECO:0000259" key="11">
    <source>
        <dbReference type="PROSITE" id="PS51462"/>
    </source>
</evidence>
<evidence type="ECO:0000256" key="5">
    <source>
        <dbReference type="ARBA" id="ARBA00022723"/>
    </source>
</evidence>
<dbReference type="CDD" id="cd03429">
    <property type="entry name" value="NUDIX_NADH_pyrophosphatase_Nudt13"/>
    <property type="match status" value="1"/>
</dbReference>
<dbReference type="EMBL" id="JAQBIE010000002">
    <property type="protein sequence ID" value="MDB6176411.1"/>
    <property type="molecule type" value="Genomic_DNA"/>
</dbReference>
<evidence type="ECO:0000256" key="4">
    <source>
        <dbReference type="ARBA" id="ARBA00012381"/>
    </source>
</evidence>
<dbReference type="Pfam" id="PF00293">
    <property type="entry name" value="NUDIX"/>
    <property type="match status" value="1"/>
</dbReference>
<comment type="cofactor">
    <cofactor evidence="2">
        <name>Zn(2+)</name>
        <dbReference type="ChEBI" id="CHEBI:29105"/>
    </cofactor>
</comment>
<dbReference type="SUPFAM" id="SSF55811">
    <property type="entry name" value="Nudix"/>
    <property type="match status" value="1"/>
</dbReference>
<evidence type="ECO:0000256" key="3">
    <source>
        <dbReference type="ARBA" id="ARBA00009595"/>
    </source>
</evidence>
<comment type="caution">
    <text evidence="12">The sequence shown here is derived from an EMBL/GenBank/DDBJ whole genome shotgun (WGS) entry which is preliminary data.</text>
</comment>
<evidence type="ECO:0000256" key="9">
    <source>
        <dbReference type="ARBA" id="ARBA00023679"/>
    </source>
</evidence>